<dbReference type="GO" id="GO:0017136">
    <property type="term" value="F:histone deacetylase activity, NAD-dependent"/>
    <property type="evidence" value="ECO:0007669"/>
    <property type="project" value="TreeGrafter"/>
</dbReference>
<comment type="caution">
    <text evidence="6">The sequence shown here is derived from an EMBL/GenBank/DDBJ whole genome shotgun (WGS) entry which is preliminary data.</text>
</comment>
<evidence type="ECO:0000256" key="1">
    <source>
        <dbReference type="ARBA" id="ARBA00012928"/>
    </source>
</evidence>
<dbReference type="Pfam" id="PF02146">
    <property type="entry name" value="SIR2"/>
    <property type="match status" value="1"/>
</dbReference>
<keyword evidence="2" id="KW-0808">Transferase</keyword>
<protein>
    <recommendedName>
        <fullName evidence="1">protein acetyllysine N-acetyltransferase</fullName>
        <ecNumber evidence="1">2.3.1.286</ecNumber>
    </recommendedName>
</protein>
<dbReference type="SUPFAM" id="SSF52467">
    <property type="entry name" value="DHS-like NAD/FAD-binding domain"/>
    <property type="match status" value="1"/>
</dbReference>
<dbReference type="InterPro" id="IPR003000">
    <property type="entry name" value="Sirtuin"/>
</dbReference>
<feature type="binding site" evidence="4">
    <location>
        <position position="147"/>
    </location>
    <ligand>
        <name>Zn(2+)</name>
        <dbReference type="ChEBI" id="CHEBI:29105"/>
    </ligand>
</feature>
<evidence type="ECO:0000313" key="7">
    <source>
        <dbReference type="Proteomes" id="UP000309117"/>
    </source>
</evidence>
<gene>
    <name evidence="6" type="ORF">E5351_09500</name>
</gene>
<dbReference type="InterPro" id="IPR026591">
    <property type="entry name" value="Sirtuin_cat_small_dom_sf"/>
</dbReference>
<keyword evidence="4" id="KW-0862">Zinc</keyword>
<feature type="binding site" evidence="4">
    <location>
        <position position="144"/>
    </location>
    <ligand>
        <name>Zn(2+)</name>
        <dbReference type="ChEBI" id="CHEBI:29105"/>
    </ligand>
</feature>
<keyword evidence="4" id="KW-0479">Metal-binding</keyword>
<dbReference type="EC" id="2.3.1.286" evidence="1"/>
<dbReference type="Gene3D" id="3.40.50.1220">
    <property type="entry name" value="TPP-binding domain"/>
    <property type="match status" value="1"/>
</dbReference>
<sequence>MNNTPKLKEMLLASHFTVAITGAGISNSCGIADMEKMNVLNAIETSLAPLVQMHPERSYNLLRKSFLNGIFEKGPSLTHRKISTLEKDGLIQGTITTNIDHLHSLAGSTQVAEIQGSYAINKCSQCGHHNDNIEIWNNGHAPRCSKCNGLMLSFPVYSHVGVYEEAMTQAKQWMTKAELVLIIGSKGNYSYYLNNLSPSTSIIQINPQVTQFDNIATLNIKDEADNVFKKL</sequence>
<dbReference type="InterPro" id="IPR026590">
    <property type="entry name" value="Ssirtuin_cat_dom"/>
</dbReference>
<dbReference type="Proteomes" id="UP000309117">
    <property type="component" value="Unassembled WGS sequence"/>
</dbReference>
<feature type="domain" description="Deacetylase sirtuin-type" evidence="5">
    <location>
        <begin position="1"/>
        <end position="231"/>
    </location>
</feature>
<reference evidence="6 7" key="1">
    <citation type="submission" date="2019-04" db="EMBL/GenBank/DDBJ databases">
        <title>Microbes associate with the intestines of laboratory mice.</title>
        <authorList>
            <person name="Navarre W."/>
            <person name="Wong E."/>
            <person name="Huang K."/>
            <person name="Tropini C."/>
            <person name="Ng K."/>
            <person name="Yu B."/>
        </authorList>
    </citation>
    <scope>NUCLEOTIDE SEQUENCE [LARGE SCALE GENOMIC DNA]</scope>
    <source>
        <strain evidence="6 7">NM61_E11</strain>
    </source>
</reference>
<dbReference type="AlphaFoldDB" id="A0A4V3RD15"/>
<dbReference type="GO" id="GO:0070403">
    <property type="term" value="F:NAD+ binding"/>
    <property type="evidence" value="ECO:0007669"/>
    <property type="project" value="InterPro"/>
</dbReference>
<evidence type="ECO:0000256" key="3">
    <source>
        <dbReference type="ARBA" id="ARBA00023027"/>
    </source>
</evidence>
<dbReference type="PROSITE" id="PS50305">
    <property type="entry name" value="SIRTUIN"/>
    <property type="match status" value="1"/>
</dbReference>
<evidence type="ECO:0000259" key="5">
    <source>
        <dbReference type="PROSITE" id="PS50305"/>
    </source>
</evidence>
<feature type="binding site" evidence="4">
    <location>
        <position position="123"/>
    </location>
    <ligand>
        <name>Zn(2+)</name>
        <dbReference type="ChEBI" id="CHEBI:29105"/>
    </ligand>
</feature>
<proteinExistence type="predicted"/>
<dbReference type="RefSeq" id="WP_004045545.1">
    <property type="nucleotide sequence ID" value="NZ_AQFR02000003.1"/>
</dbReference>
<organism evidence="6 7">
    <name type="scientific">Lactobacillus intestinalis</name>
    <dbReference type="NCBI Taxonomy" id="151781"/>
    <lineage>
        <taxon>Bacteria</taxon>
        <taxon>Bacillati</taxon>
        <taxon>Bacillota</taxon>
        <taxon>Bacilli</taxon>
        <taxon>Lactobacillales</taxon>
        <taxon>Lactobacillaceae</taxon>
        <taxon>Lactobacillus</taxon>
    </lineage>
</organism>
<dbReference type="InterPro" id="IPR050134">
    <property type="entry name" value="NAD-dep_sirtuin_deacylases"/>
</dbReference>
<evidence type="ECO:0000313" key="6">
    <source>
        <dbReference type="EMBL" id="TGY10860.1"/>
    </source>
</evidence>
<dbReference type="EMBL" id="SRYV01000023">
    <property type="protein sequence ID" value="TGY10860.1"/>
    <property type="molecule type" value="Genomic_DNA"/>
</dbReference>
<dbReference type="Gene3D" id="3.30.1600.10">
    <property type="entry name" value="SIR2/SIRT2 'Small Domain"/>
    <property type="match status" value="1"/>
</dbReference>
<dbReference type="InterPro" id="IPR029035">
    <property type="entry name" value="DHS-like_NAD/FAD-binding_dom"/>
</dbReference>
<name>A0A4V3RD15_9LACO</name>
<accession>A0A4V3RD15</accession>
<dbReference type="PANTHER" id="PTHR11085">
    <property type="entry name" value="NAD-DEPENDENT PROTEIN DEACYLASE SIRTUIN-5, MITOCHONDRIAL-RELATED"/>
    <property type="match status" value="1"/>
</dbReference>
<keyword evidence="3" id="KW-0520">NAD</keyword>
<dbReference type="GO" id="GO:0046872">
    <property type="term" value="F:metal ion binding"/>
    <property type="evidence" value="ECO:0007669"/>
    <property type="project" value="UniProtKB-KW"/>
</dbReference>
<feature type="binding site" evidence="4">
    <location>
        <position position="126"/>
    </location>
    <ligand>
        <name>Zn(2+)</name>
        <dbReference type="ChEBI" id="CHEBI:29105"/>
    </ligand>
</feature>
<comment type="caution">
    <text evidence="4">Lacks conserved residue(s) required for the propagation of feature annotation.</text>
</comment>
<evidence type="ECO:0000256" key="4">
    <source>
        <dbReference type="PROSITE-ProRule" id="PRU00236"/>
    </source>
</evidence>
<dbReference type="PANTHER" id="PTHR11085:SF10">
    <property type="entry name" value="NAD-DEPENDENT PROTEIN DEACYLASE SIRTUIN-5, MITOCHONDRIAL-RELATED"/>
    <property type="match status" value="1"/>
</dbReference>
<evidence type="ECO:0000256" key="2">
    <source>
        <dbReference type="ARBA" id="ARBA00022679"/>
    </source>
</evidence>